<dbReference type="GO" id="GO:0046872">
    <property type="term" value="F:metal ion binding"/>
    <property type="evidence" value="ECO:0007669"/>
    <property type="project" value="UniProtKB-KW"/>
</dbReference>
<evidence type="ECO:0000256" key="3">
    <source>
        <dbReference type="ARBA" id="ARBA00022723"/>
    </source>
</evidence>
<dbReference type="AlphaFoldDB" id="A0AAY4C8A6"/>
<protein>
    <recommendedName>
        <fullName evidence="7">Globin domain-containing protein</fullName>
    </recommendedName>
</protein>
<evidence type="ECO:0000313" key="9">
    <source>
        <dbReference type="Proteomes" id="UP000694580"/>
    </source>
</evidence>
<dbReference type="InterPro" id="IPR012292">
    <property type="entry name" value="Globin/Proto"/>
</dbReference>
<reference evidence="8" key="3">
    <citation type="submission" date="2025-09" db="UniProtKB">
        <authorList>
            <consortium name="Ensembl"/>
        </authorList>
    </citation>
    <scope>IDENTIFICATION</scope>
</reference>
<dbReference type="SUPFAM" id="SSF46458">
    <property type="entry name" value="Globin-like"/>
    <property type="match status" value="1"/>
</dbReference>
<dbReference type="PANTHER" id="PTHR46458">
    <property type="entry name" value="BLR2807 PROTEIN"/>
    <property type="match status" value="1"/>
</dbReference>
<proteinExistence type="inferred from homology"/>
<dbReference type="InterPro" id="IPR050532">
    <property type="entry name" value="Globin-like_OT"/>
</dbReference>
<evidence type="ECO:0000313" key="8">
    <source>
        <dbReference type="Ensembl" id="ENSDCDP00010029405.1"/>
    </source>
</evidence>
<dbReference type="Pfam" id="PF00042">
    <property type="entry name" value="Globin"/>
    <property type="match status" value="1"/>
</dbReference>
<reference evidence="8" key="2">
    <citation type="submission" date="2025-08" db="UniProtKB">
        <authorList>
            <consortium name="Ensembl"/>
        </authorList>
    </citation>
    <scope>IDENTIFICATION</scope>
</reference>
<keyword evidence="4" id="KW-0408">Iron</keyword>
<dbReference type="Proteomes" id="UP000694580">
    <property type="component" value="Chromosome 14"/>
</dbReference>
<dbReference type="Ensembl" id="ENSDCDT00010036343.1">
    <property type="protein sequence ID" value="ENSDCDP00010029405.1"/>
    <property type="gene ID" value="ENSDCDG00010018620.1"/>
</dbReference>
<comment type="subunit">
    <text evidence="5">Monomer. Homodimers and homotetramers. Mainly monomeric but also detected as part of homodimers and homotetramers.</text>
</comment>
<reference evidence="8 9" key="1">
    <citation type="submission" date="2020-06" db="EMBL/GenBank/DDBJ databases">
        <authorList>
            <consortium name="Wellcome Sanger Institute Data Sharing"/>
        </authorList>
    </citation>
    <scope>NUCLEOTIDE SEQUENCE [LARGE SCALE GENOMIC DNA]</scope>
</reference>
<evidence type="ECO:0000256" key="1">
    <source>
        <dbReference type="ARBA" id="ARBA00008705"/>
    </source>
</evidence>
<dbReference type="GO" id="GO:0019825">
    <property type="term" value="F:oxygen binding"/>
    <property type="evidence" value="ECO:0007669"/>
    <property type="project" value="InterPro"/>
</dbReference>
<evidence type="ECO:0000256" key="4">
    <source>
        <dbReference type="ARBA" id="ARBA00023004"/>
    </source>
</evidence>
<evidence type="ECO:0000256" key="2">
    <source>
        <dbReference type="ARBA" id="ARBA00022617"/>
    </source>
</evidence>
<dbReference type="InterPro" id="IPR009050">
    <property type="entry name" value="Globin-like_sf"/>
</dbReference>
<dbReference type="PANTHER" id="PTHR46458:SF2">
    <property type="entry name" value="X GLOBIN"/>
    <property type="match status" value="1"/>
</dbReference>
<dbReference type="GO" id="GO:0020037">
    <property type="term" value="F:heme binding"/>
    <property type="evidence" value="ECO:0007669"/>
    <property type="project" value="InterPro"/>
</dbReference>
<keyword evidence="6" id="KW-0561">Oxygen transport</keyword>
<keyword evidence="9" id="KW-1185">Reference proteome</keyword>
<comment type="similarity">
    <text evidence="1 6">Belongs to the globin family.</text>
</comment>
<keyword evidence="3" id="KW-0479">Metal-binding</keyword>
<dbReference type="GeneTree" id="ENSGT00730000111686"/>
<name>A0AAY4C8A6_9TELE</name>
<feature type="domain" description="Globin" evidence="7">
    <location>
        <begin position="20"/>
        <end position="168"/>
    </location>
</feature>
<accession>A0AAY4C8A6</accession>
<sequence>MGCATSDLSGDSRDDAPLVKLTAPQKELIKESWEHVQHDASKTGVIIFVRLFESHPECKNAFFNFREVQDLEMLRVSKELRIHGLRVMSFIEKSVARLNQPERLEQLAFDLGRKHYHYKSIPKYYMVGHPCLLNMFDICRNPRQSSGGLSSWSSTLAQVCKLLKMIYLQFSAMIRKGTKEKRPQKRHKKVGEIGEEITVTAGMPGIGANLLHEVESKLLV</sequence>
<evidence type="ECO:0000256" key="5">
    <source>
        <dbReference type="ARBA" id="ARBA00046401"/>
    </source>
</evidence>
<keyword evidence="2 6" id="KW-0349">Heme</keyword>
<evidence type="ECO:0000256" key="6">
    <source>
        <dbReference type="RuleBase" id="RU000356"/>
    </source>
</evidence>
<dbReference type="PROSITE" id="PS01033">
    <property type="entry name" value="GLOBIN"/>
    <property type="match status" value="1"/>
</dbReference>
<keyword evidence="6" id="KW-0813">Transport</keyword>
<evidence type="ECO:0000259" key="7">
    <source>
        <dbReference type="PROSITE" id="PS01033"/>
    </source>
</evidence>
<dbReference type="GO" id="GO:0005344">
    <property type="term" value="F:oxygen carrier activity"/>
    <property type="evidence" value="ECO:0007669"/>
    <property type="project" value="UniProtKB-KW"/>
</dbReference>
<dbReference type="InterPro" id="IPR000971">
    <property type="entry name" value="Globin"/>
</dbReference>
<dbReference type="Gene3D" id="1.10.490.10">
    <property type="entry name" value="Globins"/>
    <property type="match status" value="1"/>
</dbReference>
<organism evidence="8 9">
    <name type="scientific">Denticeps clupeoides</name>
    <name type="common">denticle herring</name>
    <dbReference type="NCBI Taxonomy" id="299321"/>
    <lineage>
        <taxon>Eukaryota</taxon>
        <taxon>Metazoa</taxon>
        <taxon>Chordata</taxon>
        <taxon>Craniata</taxon>
        <taxon>Vertebrata</taxon>
        <taxon>Euteleostomi</taxon>
        <taxon>Actinopterygii</taxon>
        <taxon>Neopterygii</taxon>
        <taxon>Teleostei</taxon>
        <taxon>Clupei</taxon>
        <taxon>Clupeiformes</taxon>
        <taxon>Denticipitoidei</taxon>
        <taxon>Denticipitidae</taxon>
        <taxon>Denticeps</taxon>
    </lineage>
</organism>